<keyword evidence="2" id="KW-1185">Reference proteome</keyword>
<name>A0A2N8KYG0_9BURK</name>
<dbReference type="OrthoDB" id="3078648at2"/>
<organism evidence="1 2">
    <name type="scientific">Kinneretia aquatilis</name>
    <dbReference type="NCBI Taxonomy" id="2070761"/>
    <lineage>
        <taxon>Bacteria</taxon>
        <taxon>Pseudomonadati</taxon>
        <taxon>Pseudomonadota</taxon>
        <taxon>Betaproteobacteria</taxon>
        <taxon>Burkholderiales</taxon>
        <taxon>Sphaerotilaceae</taxon>
        <taxon>Roseateles</taxon>
    </lineage>
</organism>
<dbReference type="AlphaFoldDB" id="A0A2N8KYG0"/>
<dbReference type="Proteomes" id="UP000235916">
    <property type="component" value="Unassembled WGS sequence"/>
</dbReference>
<dbReference type="EMBL" id="POSP01000003">
    <property type="protein sequence ID" value="PND38490.1"/>
    <property type="molecule type" value="Genomic_DNA"/>
</dbReference>
<gene>
    <name evidence="1" type="ORF">C1O66_13810</name>
</gene>
<evidence type="ECO:0000313" key="1">
    <source>
        <dbReference type="EMBL" id="PND38490.1"/>
    </source>
</evidence>
<proteinExistence type="predicted"/>
<evidence type="ECO:0000313" key="2">
    <source>
        <dbReference type="Proteomes" id="UP000235916"/>
    </source>
</evidence>
<reference evidence="1 2" key="1">
    <citation type="submission" date="2018-01" db="EMBL/GenBank/DDBJ databases">
        <title>Draft genome sequence of Paucibacter aquatile CR182 isolated from freshwater of the Nakdong River.</title>
        <authorList>
            <person name="Choi A."/>
            <person name="Chung E.J."/>
        </authorList>
    </citation>
    <scope>NUCLEOTIDE SEQUENCE [LARGE SCALE GENOMIC DNA]</scope>
    <source>
        <strain evidence="1 2">CR182</strain>
    </source>
</reference>
<comment type="caution">
    <text evidence="1">The sequence shown here is derived from an EMBL/GenBank/DDBJ whole genome shotgun (WGS) entry which is preliminary data.</text>
</comment>
<accession>A0A2N8KYG0</accession>
<sequence length="83" mass="8720">MAKGESGRIVIEVDPALKRELYAALALSGSTLKDWFIRNAGDYCTSGVQGSLFAPVVSAAGAIRNETDEAVQVSDDAQTESAE</sequence>
<protein>
    <submittedName>
        <fullName evidence="1">Uncharacterized protein</fullName>
    </submittedName>
</protein>